<reference evidence="2" key="1">
    <citation type="submission" date="2025-08" db="UniProtKB">
        <authorList>
            <consortium name="RefSeq"/>
        </authorList>
    </citation>
    <scope>IDENTIFICATION</scope>
    <source>
        <tissue evidence="2">Gonads</tissue>
    </source>
</reference>
<proteinExistence type="predicted"/>
<gene>
    <name evidence="2" type="primary">LOC106162223</name>
</gene>
<dbReference type="Proteomes" id="UP000085678">
    <property type="component" value="Unplaced"/>
</dbReference>
<dbReference type="GeneID" id="106162223"/>
<dbReference type="InParanoid" id="A0A1S3I9E5"/>
<dbReference type="RefSeq" id="XP_013394877.1">
    <property type="nucleotide sequence ID" value="XM_013539423.1"/>
</dbReference>
<sequence>MCGRSGTVCNGDEGLTCGNVCDMSGTSVTCVCGPSHTRQGDKCLPNIVGSPCNGDLNCKALGDNGICEEGVCKNSSSIPVHTGLLLVLSTIVHIFLRLSS</sequence>
<dbReference type="AlphaFoldDB" id="A0A1S3I9E5"/>
<name>A0A1S3I9E5_LINAN</name>
<protein>
    <submittedName>
        <fullName evidence="2">Uncharacterized protein LOC106162223</fullName>
    </submittedName>
</protein>
<dbReference type="KEGG" id="lak:106162223"/>
<organism evidence="1 2">
    <name type="scientific">Lingula anatina</name>
    <name type="common">Brachiopod</name>
    <name type="synonym">Lingula unguis</name>
    <dbReference type="NCBI Taxonomy" id="7574"/>
    <lineage>
        <taxon>Eukaryota</taxon>
        <taxon>Metazoa</taxon>
        <taxon>Spiralia</taxon>
        <taxon>Lophotrochozoa</taxon>
        <taxon>Brachiopoda</taxon>
        <taxon>Linguliformea</taxon>
        <taxon>Lingulata</taxon>
        <taxon>Lingulida</taxon>
        <taxon>Linguloidea</taxon>
        <taxon>Lingulidae</taxon>
        <taxon>Lingula</taxon>
    </lineage>
</organism>
<evidence type="ECO:0000313" key="1">
    <source>
        <dbReference type="Proteomes" id="UP000085678"/>
    </source>
</evidence>
<keyword evidence="1" id="KW-1185">Reference proteome</keyword>
<accession>A0A1S3I9E5</accession>
<evidence type="ECO:0000313" key="2">
    <source>
        <dbReference type="RefSeq" id="XP_013394877.1"/>
    </source>
</evidence>